<feature type="transmembrane region" description="Helical" evidence="9">
    <location>
        <begin position="12"/>
        <end position="34"/>
    </location>
</feature>
<dbReference type="EMBL" id="VLNT01000010">
    <property type="protein sequence ID" value="TSD62192.1"/>
    <property type="molecule type" value="Genomic_DNA"/>
</dbReference>
<dbReference type="AlphaFoldDB" id="A0A554S783"/>
<evidence type="ECO:0000256" key="8">
    <source>
        <dbReference type="ARBA" id="ARBA00038436"/>
    </source>
</evidence>
<feature type="domain" description="Tripartite ATP-independent periplasmic transporters DctQ component" evidence="10">
    <location>
        <begin position="30"/>
        <end position="152"/>
    </location>
</feature>
<evidence type="ECO:0000256" key="6">
    <source>
        <dbReference type="ARBA" id="ARBA00022989"/>
    </source>
</evidence>
<dbReference type="OrthoDB" id="3428916at2"/>
<dbReference type="GO" id="GO:0022857">
    <property type="term" value="F:transmembrane transporter activity"/>
    <property type="evidence" value="ECO:0007669"/>
    <property type="project" value="TreeGrafter"/>
</dbReference>
<dbReference type="GO" id="GO:0015740">
    <property type="term" value="P:C4-dicarboxylate transport"/>
    <property type="evidence" value="ECO:0007669"/>
    <property type="project" value="TreeGrafter"/>
</dbReference>
<keyword evidence="3" id="KW-1003">Cell membrane</keyword>
<evidence type="ECO:0000256" key="4">
    <source>
        <dbReference type="ARBA" id="ARBA00022519"/>
    </source>
</evidence>
<evidence type="ECO:0000259" key="10">
    <source>
        <dbReference type="Pfam" id="PF04290"/>
    </source>
</evidence>
<comment type="subcellular location">
    <subcellularLocation>
        <location evidence="1">Cell inner membrane</location>
        <topology evidence="1">Multi-pass membrane protein</topology>
    </subcellularLocation>
</comment>
<evidence type="ECO:0000256" key="9">
    <source>
        <dbReference type="SAM" id="Phobius"/>
    </source>
</evidence>
<evidence type="ECO:0000313" key="11">
    <source>
        <dbReference type="EMBL" id="TSD62192.1"/>
    </source>
</evidence>
<reference evidence="11 12" key="1">
    <citation type="submission" date="2019-07" db="EMBL/GenBank/DDBJ databases">
        <authorList>
            <person name="Zhao L.H."/>
        </authorList>
    </citation>
    <scope>NUCLEOTIDE SEQUENCE [LARGE SCALE GENOMIC DNA]</scope>
    <source>
        <strain evidence="11 12">Co35</strain>
    </source>
</reference>
<gene>
    <name evidence="11" type="ORF">FNM00_12635</name>
</gene>
<keyword evidence="6 9" id="KW-1133">Transmembrane helix</keyword>
<evidence type="ECO:0000313" key="12">
    <source>
        <dbReference type="Proteomes" id="UP000316988"/>
    </source>
</evidence>
<evidence type="ECO:0000256" key="1">
    <source>
        <dbReference type="ARBA" id="ARBA00004429"/>
    </source>
</evidence>
<keyword evidence="4" id="KW-0997">Cell inner membrane</keyword>
<evidence type="ECO:0000256" key="5">
    <source>
        <dbReference type="ARBA" id="ARBA00022692"/>
    </source>
</evidence>
<dbReference type="Pfam" id="PF04290">
    <property type="entry name" value="DctQ"/>
    <property type="match status" value="1"/>
</dbReference>
<evidence type="ECO:0000256" key="3">
    <source>
        <dbReference type="ARBA" id="ARBA00022475"/>
    </source>
</evidence>
<accession>A0A554S783</accession>
<keyword evidence="12" id="KW-1185">Reference proteome</keyword>
<comment type="caution">
    <text evidence="11">The sequence shown here is derived from an EMBL/GenBank/DDBJ whole genome shotgun (WGS) entry which is preliminary data.</text>
</comment>
<protein>
    <submittedName>
        <fullName evidence="11">TRAP transporter small permease</fullName>
    </submittedName>
</protein>
<feature type="transmembrane region" description="Helical" evidence="9">
    <location>
        <begin position="134"/>
        <end position="153"/>
    </location>
</feature>
<organism evidence="11 12">
    <name type="scientific">Aeromicrobium piscarium</name>
    <dbReference type="NCBI Taxonomy" id="2590901"/>
    <lineage>
        <taxon>Bacteria</taxon>
        <taxon>Bacillati</taxon>
        <taxon>Actinomycetota</taxon>
        <taxon>Actinomycetes</taxon>
        <taxon>Propionibacteriales</taxon>
        <taxon>Nocardioidaceae</taxon>
        <taxon>Aeromicrobium</taxon>
    </lineage>
</organism>
<dbReference type="Proteomes" id="UP000316988">
    <property type="component" value="Unassembled WGS sequence"/>
</dbReference>
<dbReference type="GO" id="GO:0005886">
    <property type="term" value="C:plasma membrane"/>
    <property type="evidence" value="ECO:0007669"/>
    <property type="project" value="UniProtKB-SubCell"/>
</dbReference>
<name>A0A554S783_9ACTN</name>
<evidence type="ECO:0000256" key="2">
    <source>
        <dbReference type="ARBA" id="ARBA00022448"/>
    </source>
</evidence>
<proteinExistence type="inferred from homology"/>
<dbReference type="InterPro" id="IPR007387">
    <property type="entry name" value="TRAP_DctQ"/>
</dbReference>
<keyword evidence="5 9" id="KW-0812">Transmembrane</keyword>
<keyword evidence="2" id="KW-0813">Transport</keyword>
<feature type="transmembrane region" description="Helical" evidence="9">
    <location>
        <begin position="46"/>
        <end position="68"/>
    </location>
</feature>
<feature type="transmembrane region" description="Helical" evidence="9">
    <location>
        <begin position="93"/>
        <end position="114"/>
    </location>
</feature>
<dbReference type="PANTHER" id="PTHR35011:SF10">
    <property type="entry name" value="TRAP TRANSPORTER SMALL PERMEASE PROTEIN"/>
    <property type="match status" value="1"/>
</dbReference>
<keyword evidence="7 9" id="KW-0472">Membrane</keyword>
<dbReference type="RefSeq" id="WP_143913907.1">
    <property type="nucleotide sequence ID" value="NZ_VLNT01000010.1"/>
</dbReference>
<sequence>MSPVSFPRPVRRFSSVLVIVAGIVLLGLGILTVADVLSRNLRGQSILGAIEISTLLLVAVAFFGLAAAEIDGRHVSVSLVEERLGRRGRMAMSLLRAVLVTVLGVVLVYGMFGTFDSALERGETTNDVLRLPTWPAKLAVALSFLLFFVLAIWKEILTFRALRAGKDVPSSDVEVLIEQTEPVALGGSRDR</sequence>
<dbReference type="PANTHER" id="PTHR35011">
    <property type="entry name" value="2,3-DIKETO-L-GULONATE TRAP TRANSPORTER SMALL PERMEASE PROTEIN YIAM"/>
    <property type="match status" value="1"/>
</dbReference>
<comment type="similarity">
    <text evidence="8">Belongs to the TRAP transporter small permease family.</text>
</comment>
<dbReference type="InterPro" id="IPR055348">
    <property type="entry name" value="DctQ"/>
</dbReference>
<evidence type="ECO:0000256" key="7">
    <source>
        <dbReference type="ARBA" id="ARBA00023136"/>
    </source>
</evidence>